<dbReference type="Gene3D" id="1.20.140.160">
    <property type="match status" value="1"/>
</dbReference>
<accession>A0A9D2GB28</accession>
<dbReference type="InterPro" id="IPR013324">
    <property type="entry name" value="RNA_pol_sigma_r3/r4-like"/>
</dbReference>
<evidence type="ECO:0000313" key="1">
    <source>
        <dbReference type="EMBL" id="HIZ75692.1"/>
    </source>
</evidence>
<dbReference type="Proteomes" id="UP000824116">
    <property type="component" value="Unassembled WGS sequence"/>
</dbReference>
<protein>
    <recommendedName>
        <fullName evidence="3">RNA polymerase sigma-70 region 4 domain-containing protein</fullName>
    </recommendedName>
</protein>
<evidence type="ECO:0000313" key="2">
    <source>
        <dbReference type="Proteomes" id="UP000824116"/>
    </source>
</evidence>
<organism evidence="1 2">
    <name type="scientific">Candidatus Mediterraneibacter stercoravium</name>
    <dbReference type="NCBI Taxonomy" id="2838685"/>
    <lineage>
        <taxon>Bacteria</taxon>
        <taxon>Bacillati</taxon>
        <taxon>Bacillota</taxon>
        <taxon>Clostridia</taxon>
        <taxon>Lachnospirales</taxon>
        <taxon>Lachnospiraceae</taxon>
        <taxon>Mediterraneibacter</taxon>
    </lineage>
</organism>
<evidence type="ECO:0008006" key="3">
    <source>
        <dbReference type="Google" id="ProtNLM"/>
    </source>
</evidence>
<sequence>MDKIEEKTVSENDRKKEYLRSYRYHVRRIHRINAEIAELREMKLHPSMKPDDGMPHCSGGRGDLSGYAAELDEMINELIEERRQRIRTYKQIVQQIKRMKSRNESDVLFYRYIKGLDWWEIAEKMGYSQRHITRIHGKALAHFELPKDVLECPIDP</sequence>
<gene>
    <name evidence="1" type="ORF">H9723_10725</name>
</gene>
<dbReference type="EMBL" id="DXAY01000253">
    <property type="protein sequence ID" value="HIZ75692.1"/>
    <property type="molecule type" value="Genomic_DNA"/>
</dbReference>
<reference evidence="1" key="2">
    <citation type="submission" date="2021-04" db="EMBL/GenBank/DDBJ databases">
        <authorList>
            <person name="Gilroy R."/>
        </authorList>
    </citation>
    <scope>NUCLEOTIDE SEQUENCE</scope>
    <source>
        <strain evidence="1">CHK196-3914</strain>
    </source>
</reference>
<name>A0A9D2GB28_9FIRM</name>
<dbReference type="AlphaFoldDB" id="A0A9D2GB28"/>
<proteinExistence type="predicted"/>
<dbReference type="SUPFAM" id="SSF88659">
    <property type="entry name" value="Sigma3 and sigma4 domains of RNA polymerase sigma factors"/>
    <property type="match status" value="1"/>
</dbReference>
<comment type="caution">
    <text evidence="1">The sequence shown here is derived from an EMBL/GenBank/DDBJ whole genome shotgun (WGS) entry which is preliminary data.</text>
</comment>
<reference evidence="1" key="1">
    <citation type="journal article" date="2021" name="PeerJ">
        <title>Extensive microbial diversity within the chicken gut microbiome revealed by metagenomics and culture.</title>
        <authorList>
            <person name="Gilroy R."/>
            <person name="Ravi A."/>
            <person name="Getino M."/>
            <person name="Pursley I."/>
            <person name="Horton D.L."/>
            <person name="Alikhan N.F."/>
            <person name="Baker D."/>
            <person name="Gharbi K."/>
            <person name="Hall N."/>
            <person name="Watson M."/>
            <person name="Adriaenssens E.M."/>
            <person name="Foster-Nyarko E."/>
            <person name="Jarju S."/>
            <person name="Secka A."/>
            <person name="Antonio M."/>
            <person name="Oren A."/>
            <person name="Chaudhuri R.R."/>
            <person name="La Ragione R."/>
            <person name="Hildebrand F."/>
            <person name="Pallen M.J."/>
        </authorList>
    </citation>
    <scope>NUCLEOTIDE SEQUENCE</scope>
    <source>
        <strain evidence="1">CHK196-3914</strain>
    </source>
</reference>